<proteinExistence type="predicted"/>
<keyword evidence="1" id="KW-0472">Membrane</keyword>
<gene>
    <name evidence="2" type="ORF">F9C07_2148248</name>
</gene>
<keyword evidence="3" id="KW-1185">Reference proteome</keyword>
<keyword evidence="1" id="KW-0812">Transmembrane</keyword>
<keyword evidence="1" id="KW-1133">Transmembrane helix</keyword>
<reference evidence="3" key="1">
    <citation type="journal article" date="2021" name="G3 (Bethesda)">
        <title>Chromosome assembled and annotated genome sequence of Aspergillus flavus NRRL 3357.</title>
        <authorList>
            <person name="Skerker J.M."/>
            <person name="Pianalto K.M."/>
            <person name="Mondo S.J."/>
            <person name="Yang K."/>
            <person name="Arkin A.P."/>
            <person name="Keller N.P."/>
            <person name="Grigoriev I.V."/>
            <person name="Louise Glass N.L."/>
        </authorList>
    </citation>
    <scope>NUCLEOTIDE SEQUENCE [LARGE SCALE GENOMIC DNA]</scope>
    <source>
        <strain evidence="3">ATCC 200026 / FGSC A1120 / IAM 13836 / NRRL 3357 / JCM 12722 / SRRC 167</strain>
    </source>
</reference>
<dbReference type="AlphaFoldDB" id="A0A7U2MKD6"/>
<sequence>MSDNSNQNGLKMILLEAYFSVHFVLGFGFDTAMTKQLNLHSGFNIRQPSDIYRKSIDSVFYYFTEGALLTILIQAMASKVAWHLKSTFQKVTDKLQR</sequence>
<name>A0A7U2MKD6_ASPFN</name>
<dbReference type="EMBL" id="CP044620">
    <property type="protein sequence ID" value="QRD85356.1"/>
    <property type="molecule type" value="Genomic_DNA"/>
</dbReference>
<feature type="transmembrane region" description="Helical" evidence="1">
    <location>
        <begin position="12"/>
        <end position="29"/>
    </location>
</feature>
<evidence type="ECO:0000256" key="1">
    <source>
        <dbReference type="SAM" id="Phobius"/>
    </source>
</evidence>
<evidence type="ECO:0000313" key="2">
    <source>
        <dbReference type="EMBL" id="QRD85356.1"/>
    </source>
</evidence>
<organism evidence="2 3">
    <name type="scientific">Aspergillus flavus (strain ATCC 200026 / FGSC A1120 / IAM 13836 / NRRL 3357 / JCM 12722 / SRRC 167)</name>
    <dbReference type="NCBI Taxonomy" id="332952"/>
    <lineage>
        <taxon>Eukaryota</taxon>
        <taxon>Fungi</taxon>
        <taxon>Dikarya</taxon>
        <taxon>Ascomycota</taxon>
        <taxon>Pezizomycotina</taxon>
        <taxon>Eurotiomycetes</taxon>
        <taxon>Eurotiomycetidae</taxon>
        <taxon>Eurotiales</taxon>
        <taxon>Aspergillaceae</taxon>
        <taxon>Aspergillus</taxon>
        <taxon>Aspergillus subgen. Circumdati</taxon>
    </lineage>
</organism>
<dbReference type="VEuPathDB" id="FungiDB:F9C07_2148248"/>
<evidence type="ECO:0000313" key="3">
    <source>
        <dbReference type="Proteomes" id="UP000596276"/>
    </source>
</evidence>
<feature type="transmembrane region" description="Helical" evidence="1">
    <location>
        <begin position="59"/>
        <end position="77"/>
    </location>
</feature>
<protein>
    <submittedName>
        <fullName evidence="2">Uncharacterized protein</fullName>
    </submittedName>
</protein>
<accession>A0A7U2MKD6</accession>
<dbReference type="Proteomes" id="UP000596276">
    <property type="component" value="Chromosome 3"/>
</dbReference>